<comment type="subcellular location">
    <subcellularLocation>
        <location evidence="1">Membrane</location>
    </subcellularLocation>
</comment>
<dbReference type="EMBL" id="MBFS01000289">
    <property type="protein sequence ID" value="PVV03010.1"/>
    <property type="molecule type" value="Genomic_DNA"/>
</dbReference>
<keyword evidence="7" id="KW-0732">Signal</keyword>
<evidence type="ECO:0000256" key="7">
    <source>
        <dbReference type="SAM" id="SignalP"/>
    </source>
</evidence>
<evidence type="ECO:0000256" key="2">
    <source>
        <dbReference type="ARBA" id="ARBA00009530"/>
    </source>
</evidence>
<dbReference type="OrthoDB" id="2802411at2759"/>
<proteinExistence type="inferred from homology"/>
<reference evidence="8 10" key="1">
    <citation type="journal article" date="2018" name="MBio">
        <title>Comparative Genomics Reveals the Core Gene Toolbox for the Fungus-Insect Symbiosis.</title>
        <authorList>
            <person name="Wang Y."/>
            <person name="Stata M."/>
            <person name="Wang W."/>
            <person name="Stajich J.E."/>
            <person name="White M.M."/>
            <person name="Moncalvo J.M."/>
        </authorList>
    </citation>
    <scope>NUCLEOTIDE SEQUENCE [LARGE SCALE GENOMIC DNA]</scope>
    <source>
        <strain evidence="8 10">SC-DP-2</strain>
    </source>
</reference>
<evidence type="ECO:0000256" key="5">
    <source>
        <dbReference type="ARBA" id="ARBA00023136"/>
    </source>
</evidence>
<feature type="region of interest" description="Disordered" evidence="6">
    <location>
        <begin position="124"/>
        <end position="158"/>
    </location>
</feature>
<accession>A0A2T9ZEI1</accession>
<comment type="similarity">
    <text evidence="2">Belongs to the UPF0057 (PMP3) family.</text>
</comment>
<name>A0A2T9ZEI1_9FUNG</name>
<dbReference type="AlphaFoldDB" id="A0A2T9ZEI1"/>
<evidence type="ECO:0000256" key="3">
    <source>
        <dbReference type="ARBA" id="ARBA00022692"/>
    </source>
</evidence>
<evidence type="ECO:0000313" key="8">
    <source>
        <dbReference type="EMBL" id="PVV03008.1"/>
    </source>
</evidence>
<dbReference type="InterPro" id="IPR000612">
    <property type="entry name" value="PMP3"/>
</dbReference>
<comment type="caution">
    <text evidence="8">The sequence shown here is derived from an EMBL/GenBank/DDBJ whole genome shotgun (WGS) entry which is preliminary data.</text>
</comment>
<dbReference type="PROSITE" id="PS01309">
    <property type="entry name" value="UPF0057"/>
    <property type="match status" value="1"/>
</dbReference>
<evidence type="ECO:0000256" key="6">
    <source>
        <dbReference type="SAM" id="MobiDB-lite"/>
    </source>
</evidence>
<dbReference type="GO" id="GO:0016020">
    <property type="term" value="C:membrane"/>
    <property type="evidence" value="ECO:0007669"/>
    <property type="project" value="UniProtKB-SubCell"/>
</dbReference>
<keyword evidence="5" id="KW-0472">Membrane</keyword>
<keyword evidence="4" id="KW-1133">Transmembrane helix</keyword>
<evidence type="ECO:0000313" key="10">
    <source>
        <dbReference type="Proteomes" id="UP000245609"/>
    </source>
</evidence>
<keyword evidence="10" id="KW-1185">Reference proteome</keyword>
<protein>
    <submittedName>
        <fullName evidence="8">Uncharacterized protein</fullName>
    </submittedName>
</protein>
<evidence type="ECO:0000256" key="1">
    <source>
        <dbReference type="ARBA" id="ARBA00004370"/>
    </source>
</evidence>
<evidence type="ECO:0000313" key="9">
    <source>
        <dbReference type="EMBL" id="PVV03010.1"/>
    </source>
</evidence>
<organism evidence="8 10">
    <name type="scientific">Smittium megazygosporum</name>
    <dbReference type="NCBI Taxonomy" id="133381"/>
    <lineage>
        <taxon>Eukaryota</taxon>
        <taxon>Fungi</taxon>
        <taxon>Fungi incertae sedis</taxon>
        <taxon>Zoopagomycota</taxon>
        <taxon>Kickxellomycotina</taxon>
        <taxon>Harpellomycetes</taxon>
        <taxon>Harpellales</taxon>
        <taxon>Legeriomycetaceae</taxon>
        <taxon>Smittium</taxon>
    </lineage>
</organism>
<dbReference type="EMBL" id="MBFS01000289">
    <property type="protein sequence ID" value="PVV03008.1"/>
    <property type="molecule type" value="Genomic_DNA"/>
</dbReference>
<dbReference type="STRING" id="133381.A0A2T9ZEI1"/>
<dbReference type="Proteomes" id="UP000245609">
    <property type="component" value="Unassembled WGS sequence"/>
</dbReference>
<gene>
    <name evidence="9" type="ORF">BB560_002521</name>
    <name evidence="8" type="ORF">BB560_002523</name>
</gene>
<sequence>MSGHCLNRFISIFFPPAGVLLEAGCSADFLINIGLTSLGLIHACYIIDKTEETGLQPFYPGPNGQQHRPYVTNVYIVKNDGETTPLNSTPSLQHTIQNTLQQSGHPPGQHSTNVFFVQTADGIKPLDKGQSSSGKGSEQESYDAPPPSYDQEKMVSSV</sequence>
<feature type="signal peptide" evidence="7">
    <location>
        <begin position="1"/>
        <end position="21"/>
    </location>
</feature>
<feature type="chain" id="PRO_5036052036" evidence="7">
    <location>
        <begin position="22"/>
        <end position="158"/>
    </location>
</feature>
<keyword evidence="3" id="KW-0812">Transmembrane</keyword>
<evidence type="ECO:0000256" key="4">
    <source>
        <dbReference type="ARBA" id="ARBA00022989"/>
    </source>
</evidence>
<dbReference type="Pfam" id="PF01679">
    <property type="entry name" value="Pmp3"/>
    <property type="match status" value="1"/>
</dbReference>